<dbReference type="AlphaFoldDB" id="A0A6A6HM47"/>
<accession>A0A6A6HM47</accession>
<evidence type="ECO:0000313" key="4">
    <source>
        <dbReference type="Proteomes" id="UP000800092"/>
    </source>
</evidence>
<feature type="compositionally biased region" description="Basic and acidic residues" evidence="1">
    <location>
        <begin position="962"/>
        <end position="989"/>
    </location>
</feature>
<dbReference type="EMBL" id="ML991775">
    <property type="protein sequence ID" value="KAF2238613.1"/>
    <property type="molecule type" value="Genomic_DNA"/>
</dbReference>
<feature type="compositionally biased region" description="Low complexity" evidence="1">
    <location>
        <begin position="611"/>
        <end position="629"/>
    </location>
</feature>
<feature type="domain" description="DUF7607" evidence="2">
    <location>
        <begin position="275"/>
        <end position="367"/>
    </location>
</feature>
<feature type="compositionally biased region" description="Acidic residues" evidence="1">
    <location>
        <begin position="256"/>
        <end position="265"/>
    </location>
</feature>
<evidence type="ECO:0000259" key="2">
    <source>
        <dbReference type="Pfam" id="PF24580"/>
    </source>
</evidence>
<feature type="compositionally biased region" description="Polar residues" evidence="1">
    <location>
        <begin position="436"/>
        <end position="451"/>
    </location>
</feature>
<dbReference type="Proteomes" id="UP000800092">
    <property type="component" value="Unassembled WGS sequence"/>
</dbReference>
<evidence type="ECO:0000256" key="1">
    <source>
        <dbReference type="SAM" id="MobiDB-lite"/>
    </source>
</evidence>
<protein>
    <recommendedName>
        <fullName evidence="2">DUF7607 domain-containing protein</fullName>
    </recommendedName>
</protein>
<feature type="region of interest" description="Disordered" evidence="1">
    <location>
        <begin position="865"/>
        <end position="889"/>
    </location>
</feature>
<evidence type="ECO:0000313" key="3">
    <source>
        <dbReference type="EMBL" id="KAF2238613.1"/>
    </source>
</evidence>
<feature type="compositionally biased region" description="Acidic residues" evidence="1">
    <location>
        <begin position="238"/>
        <end position="248"/>
    </location>
</feature>
<reference evidence="3" key="1">
    <citation type="journal article" date="2020" name="Stud. Mycol.">
        <title>101 Dothideomycetes genomes: a test case for predicting lifestyles and emergence of pathogens.</title>
        <authorList>
            <person name="Haridas S."/>
            <person name="Albert R."/>
            <person name="Binder M."/>
            <person name="Bloem J."/>
            <person name="Labutti K."/>
            <person name="Salamov A."/>
            <person name="Andreopoulos B."/>
            <person name="Baker S."/>
            <person name="Barry K."/>
            <person name="Bills G."/>
            <person name="Bluhm B."/>
            <person name="Cannon C."/>
            <person name="Castanera R."/>
            <person name="Culley D."/>
            <person name="Daum C."/>
            <person name="Ezra D."/>
            <person name="Gonzalez J."/>
            <person name="Henrissat B."/>
            <person name="Kuo A."/>
            <person name="Liang C."/>
            <person name="Lipzen A."/>
            <person name="Lutzoni F."/>
            <person name="Magnuson J."/>
            <person name="Mondo S."/>
            <person name="Nolan M."/>
            <person name="Ohm R."/>
            <person name="Pangilinan J."/>
            <person name="Park H.-J."/>
            <person name="Ramirez L."/>
            <person name="Alfaro M."/>
            <person name="Sun H."/>
            <person name="Tritt A."/>
            <person name="Yoshinaga Y."/>
            <person name="Zwiers L.-H."/>
            <person name="Turgeon B."/>
            <person name="Goodwin S."/>
            <person name="Spatafora J."/>
            <person name="Crous P."/>
            <person name="Grigoriev I."/>
        </authorList>
    </citation>
    <scope>NUCLEOTIDE SEQUENCE</scope>
    <source>
        <strain evidence="3">Tuck. ex Michener</strain>
    </source>
</reference>
<feature type="compositionally biased region" description="Polar residues" evidence="1">
    <location>
        <begin position="866"/>
        <end position="875"/>
    </location>
</feature>
<feature type="region of interest" description="Disordered" evidence="1">
    <location>
        <begin position="609"/>
        <end position="629"/>
    </location>
</feature>
<keyword evidence="4" id="KW-1185">Reference proteome</keyword>
<name>A0A6A6HM47_VIRVR</name>
<dbReference type="InterPro" id="IPR056026">
    <property type="entry name" value="DUF7607"/>
</dbReference>
<feature type="compositionally biased region" description="Polar residues" evidence="1">
    <location>
        <begin position="939"/>
        <end position="949"/>
    </location>
</feature>
<feature type="region of interest" description="Disordered" evidence="1">
    <location>
        <begin position="434"/>
        <end position="458"/>
    </location>
</feature>
<feature type="region of interest" description="Disordered" evidence="1">
    <location>
        <begin position="233"/>
        <end position="274"/>
    </location>
</feature>
<feature type="region of interest" description="Disordered" evidence="1">
    <location>
        <begin position="939"/>
        <end position="989"/>
    </location>
</feature>
<sequence length="989" mass="110524">MALKVDEDPWCWSQGTLKESLLPFSRQFRAPELLSDATLHGLQGLRQVINDLGADGRTVLQLSDLRLLQKCYTSTYTLQLMISLANALRTRSPQYQSSLLAISLNSTAPDQTQKRVGESLTKEGNGKRARKLAPSLIAPSSSTFQDREGNLIGHSAEEVPVYSIQDDISFPHASFDRSNAPKLDLDDDENDEFQFHYFDGVDPREAKGQVKAYKQYIIDWRIIQERWDDESLPAYGESDSELDLESAELAESAEPGNDEAEEEDEPQGRLSPSHLDQEEARFIQQWSQEQLPILERKANKMRAQGSRQSINKVTKWLGSLETRLSKIKRDLLKINIPQRASEQLCETMQPTIFEIMECKWKIKLWGGTPKKTPTIRIKLRSTNETTQPSTYTRQLRETLKQVGQSTEICNKRGFTLLDIQDTLFDWTLRSQRHHPQNVTQKRATSPSQGLKNLSIGDRRDANINATGIQPDPLWQNYGVANSSRDVQFSGLGAFQEAPDSQSGECSQWNVLTCESSDASAPVEIRDEAPVDTSRFMETSDGEPFEPEITMKLSSGGSHTVTAPAYIAREDPSAMDTTREYDNRINGVKPIHAEARRATVPRGKAEVVDLTSIPSDPSSPAAPASPSKSSLQPFLMVRPRAKAAVPSNLPSGFYPTPRWVPPIPDPRAFPTPALRGVPAPGPVAMPTLPGGSHASPSHMPPPPRPGPLPLMQVLHLENPLDASIGDIQAWPWKKLEYSGDSVRTVIKILFIILGQPERISLKNLLASNKRFVDDSVQGVLKLLWQTKSFRRTYLNAVDPSTSATLCLLARLYACWFNADHAYVKADSVEKSTLSQILTESLYKPDHDFDQFKDYLQAGLSMFKPPKESSTVSTSLAQEHHTGRSGTMPETMYDKGRHLNERIRHAQEQENHSIHGLPFPAQGRYEQAKAIVQARILQGTGSSHVPPQNGQLMEATGEPDIILDESRLEDSRKPNERVRELESRWEGEATK</sequence>
<gene>
    <name evidence="3" type="ORF">EV356DRAFT_529068</name>
</gene>
<organism evidence="3 4">
    <name type="scientific">Viridothelium virens</name>
    <name type="common">Speckled blister lichen</name>
    <name type="synonym">Trypethelium virens</name>
    <dbReference type="NCBI Taxonomy" id="1048519"/>
    <lineage>
        <taxon>Eukaryota</taxon>
        <taxon>Fungi</taxon>
        <taxon>Dikarya</taxon>
        <taxon>Ascomycota</taxon>
        <taxon>Pezizomycotina</taxon>
        <taxon>Dothideomycetes</taxon>
        <taxon>Dothideomycetes incertae sedis</taxon>
        <taxon>Trypetheliales</taxon>
        <taxon>Trypetheliaceae</taxon>
        <taxon>Viridothelium</taxon>
    </lineage>
</organism>
<proteinExistence type="predicted"/>
<dbReference type="Pfam" id="PF24580">
    <property type="entry name" value="DUF7607"/>
    <property type="match status" value="1"/>
</dbReference>